<evidence type="ECO:0000313" key="2">
    <source>
        <dbReference type="EMBL" id="VDM68199.1"/>
    </source>
</evidence>
<reference evidence="2 3" key="1">
    <citation type="submission" date="2018-11" db="EMBL/GenBank/DDBJ databases">
        <authorList>
            <consortium name="Pathogen Informatics"/>
        </authorList>
    </citation>
    <scope>NUCLEOTIDE SEQUENCE [LARGE SCALE GENOMIC DNA]</scope>
</reference>
<feature type="region of interest" description="Disordered" evidence="1">
    <location>
        <begin position="97"/>
        <end position="119"/>
    </location>
</feature>
<dbReference type="OrthoDB" id="10264062at2759"/>
<feature type="non-terminal residue" evidence="2">
    <location>
        <position position="141"/>
    </location>
</feature>
<name>A0A3P7IMP5_STRVU</name>
<gene>
    <name evidence="2" type="ORF">SVUK_LOCUS3197</name>
</gene>
<accession>A0A3P7IMP5</accession>
<feature type="compositionally biased region" description="Polar residues" evidence="1">
    <location>
        <begin position="100"/>
        <end position="118"/>
    </location>
</feature>
<keyword evidence="3" id="KW-1185">Reference proteome</keyword>
<dbReference type="EMBL" id="UYYB01008039">
    <property type="protein sequence ID" value="VDM68199.1"/>
    <property type="molecule type" value="Genomic_DNA"/>
</dbReference>
<evidence type="ECO:0000313" key="3">
    <source>
        <dbReference type="Proteomes" id="UP000270094"/>
    </source>
</evidence>
<protein>
    <submittedName>
        <fullName evidence="2">Uncharacterized protein</fullName>
    </submittedName>
</protein>
<evidence type="ECO:0000256" key="1">
    <source>
        <dbReference type="SAM" id="MobiDB-lite"/>
    </source>
</evidence>
<dbReference type="Proteomes" id="UP000270094">
    <property type="component" value="Unassembled WGS sequence"/>
</dbReference>
<organism evidence="2 3">
    <name type="scientific">Strongylus vulgaris</name>
    <name type="common">Blood worm</name>
    <dbReference type="NCBI Taxonomy" id="40348"/>
    <lineage>
        <taxon>Eukaryota</taxon>
        <taxon>Metazoa</taxon>
        <taxon>Ecdysozoa</taxon>
        <taxon>Nematoda</taxon>
        <taxon>Chromadorea</taxon>
        <taxon>Rhabditida</taxon>
        <taxon>Rhabditina</taxon>
        <taxon>Rhabditomorpha</taxon>
        <taxon>Strongyloidea</taxon>
        <taxon>Strongylidae</taxon>
        <taxon>Strongylus</taxon>
    </lineage>
</organism>
<dbReference type="AlphaFoldDB" id="A0A3P7IMP5"/>
<proteinExistence type="predicted"/>
<sequence>MLPYVAYKYVKNKRDESKREMESTLDSLTSHLSRSMIPDQIVVRIAGVSAKFAEDSDEYISGSLTIVEKAVGVFIEWSPSDGSRYAPDTSGWVLAEDGGETQTLHSPTGSPDRTSGEQMNKLAFSIDVNDLSSFRNIEPKK</sequence>